<dbReference type="EMBL" id="CAJNOR010003746">
    <property type="protein sequence ID" value="CAF1443862.1"/>
    <property type="molecule type" value="Genomic_DNA"/>
</dbReference>
<gene>
    <name evidence="3" type="ORF">EDS130_LOCUS2918</name>
    <name evidence="4" type="ORF">XAT740_LOCUS36479</name>
</gene>
<proteinExistence type="predicted"/>
<feature type="compositionally biased region" description="Basic and acidic residues" evidence="1">
    <location>
        <begin position="28"/>
        <end position="38"/>
    </location>
</feature>
<accession>A0A813Q728</accession>
<dbReference type="AlphaFoldDB" id="A0A813Q728"/>
<dbReference type="GO" id="GO:0034237">
    <property type="term" value="F:protein kinase A regulatory subunit binding"/>
    <property type="evidence" value="ECO:0007669"/>
    <property type="project" value="TreeGrafter"/>
</dbReference>
<dbReference type="Gene3D" id="3.90.1140.10">
    <property type="entry name" value="Cyclic phosphodiesterase"/>
    <property type="match status" value="1"/>
</dbReference>
<dbReference type="EMBL" id="CAJNOJ010000007">
    <property type="protein sequence ID" value="CAF0763157.1"/>
    <property type="molecule type" value="Genomic_DNA"/>
</dbReference>
<dbReference type="Proteomes" id="UP000663828">
    <property type="component" value="Unassembled WGS sequence"/>
</dbReference>
<dbReference type="InterPro" id="IPR052641">
    <property type="entry name" value="AKAP7_isoform_gamma"/>
</dbReference>
<sequence length="128" mass="14650">MASSKQAKKIFNQGRKIATSATNKRSRPVSEGDVRVQDTDDSQEEILHHRSTYHEGKRDKRQQFVRPNAFLSFRITNQEIIDCASEIQKQIIKANPLLSEASTSIPTLHVTLMVFALKTDEDRQRLVK</sequence>
<evidence type="ECO:0000313" key="4">
    <source>
        <dbReference type="EMBL" id="CAF1443862.1"/>
    </source>
</evidence>
<reference evidence="3" key="1">
    <citation type="submission" date="2021-02" db="EMBL/GenBank/DDBJ databases">
        <authorList>
            <person name="Nowell W R."/>
        </authorList>
    </citation>
    <scope>NUCLEOTIDE SEQUENCE</scope>
</reference>
<feature type="compositionally biased region" description="Basic and acidic residues" evidence="1">
    <location>
        <begin position="45"/>
        <end position="61"/>
    </location>
</feature>
<evidence type="ECO:0000313" key="5">
    <source>
        <dbReference type="Proteomes" id="UP000663828"/>
    </source>
</evidence>
<dbReference type="GO" id="GO:0005829">
    <property type="term" value="C:cytosol"/>
    <property type="evidence" value="ECO:0007669"/>
    <property type="project" value="TreeGrafter"/>
</dbReference>
<evidence type="ECO:0000313" key="6">
    <source>
        <dbReference type="Proteomes" id="UP000663852"/>
    </source>
</evidence>
<dbReference type="InterPro" id="IPR019510">
    <property type="entry name" value="AKAP7-like_phosphoesterase"/>
</dbReference>
<evidence type="ECO:0000259" key="2">
    <source>
        <dbReference type="Pfam" id="PF10469"/>
    </source>
</evidence>
<dbReference type="Pfam" id="PF10469">
    <property type="entry name" value="AKAP7_NLS"/>
    <property type="match status" value="1"/>
</dbReference>
<dbReference type="OrthoDB" id="277832at2759"/>
<comment type="caution">
    <text evidence="3">The sequence shown here is derived from an EMBL/GenBank/DDBJ whole genome shotgun (WGS) entry which is preliminary data.</text>
</comment>
<protein>
    <recommendedName>
        <fullName evidence="2">A-kinase anchor protein 7-like phosphoesterase domain-containing protein</fullName>
    </recommendedName>
</protein>
<keyword evidence="5" id="KW-1185">Reference proteome</keyword>
<dbReference type="Proteomes" id="UP000663852">
    <property type="component" value="Unassembled WGS sequence"/>
</dbReference>
<dbReference type="PANTHER" id="PTHR15934">
    <property type="entry name" value="RNA 2',3'-CYCLIC PHOSPHODIESTERASE"/>
    <property type="match status" value="1"/>
</dbReference>
<feature type="region of interest" description="Disordered" evidence="1">
    <location>
        <begin position="1"/>
        <end position="61"/>
    </location>
</feature>
<evidence type="ECO:0000256" key="1">
    <source>
        <dbReference type="SAM" id="MobiDB-lite"/>
    </source>
</evidence>
<dbReference type="PANTHER" id="PTHR15934:SF2">
    <property type="entry name" value="A-KINASE ANCHOR PROTEIN 7-LIKE PHOSPHOESTERASE DOMAIN-CONTAINING PROTEIN"/>
    <property type="match status" value="1"/>
</dbReference>
<name>A0A813Q728_ADIRI</name>
<organism evidence="3 6">
    <name type="scientific">Adineta ricciae</name>
    <name type="common">Rotifer</name>
    <dbReference type="NCBI Taxonomy" id="249248"/>
    <lineage>
        <taxon>Eukaryota</taxon>
        <taxon>Metazoa</taxon>
        <taxon>Spiralia</taxon>
        <taxon>Gnathifera</taxon>
        <taxon>Rotifera</taxon>
        <taxon>Eurotatoria</taxon>
        <taxon>Bdelloidea</taxon>
        <taxon>Adinetida</taxon>
        <taxon>Adinetidae</taxon>
        <taxon>Adineta</taxon>
    </lineage>
</organism>
<dbReference type="GO" id="GO:0010738">
    <property type="term" value="P:regulation of protein kinase A signaling"/>
    <property type="evidence" value="ECO:0007669"/>
    <property type="project" value="TreeGrafter"/>
</dbReference>
<evidence type="ECO:0000313" key="3">
    <source>
        <dbReference type="EMBL" id="CAF0763157.1"/>
    </source>
</evidence>
<feature type="domain" description="A-kinase anchor protein 7-like phosphoesterase" evidence="2">
    <location>
        <begin position="67"/>
        <end position="127"/>
    </location>
</feature>